<feature type="domain" description="UspA" evidence="2">
    <location>
        <begin position="1"/>
        <end position="140"/>
    </location>
</feature>
<accession>A0A644U057</accession>
<evidence type="ECO:0000313" key="3">
    <source>
        <dbReference type="EMBL" id="MPL72613.1"/>
    </source>
</evidence>
<dbReference type="SUPFAM" id="SSF52402">
    <property type="entry name" value="Adenine nucleotide alpha hydrolases-like"/>
    <property type="match status" value="1"/>
</dbReference>
<comment type="similarity">
    <text evidence="1">Belongs to the universal stress protein A family.</text>
</comment>
<dbReference type="InterPro" id="IPR014729">
    <property type="entry name" value="Rossmann-like_a/b/a_fold"/>
</dbReference>
<sequence length="140" mass="14855">MYEKILLATDGSENARRAAGEAVRLAKQLSSQVILVYIFSNPPSQSRMAKANFDVHSILEEDAKIAIKDTIDLFEAEALPYTLKVGIGDPAAEITDIAGKENADLVVIGSRGLGAIKGAVIGSVSQKVASRVTCPIMIVK</sequence>
<evidence type="ECO:0000256" key="1">
    <source>
        <dbReference type="ARBA" id="ARBA00008791"/>
    </source>
</evidence>
<gene>
    <name evidence="3" type="primary">teaD_5</name>
    <name evidence="3" type="ORF">SDC9_18399</name>
</gene>
<dbReference type="InterPro" id="IPR006015">
    <property type="entry name" value="Universal_stress_UspA"/>
</dbReference>
<proteinExistence type="inferred from homology"/>
<dbReference type="AlphaFoldDB" id="A0A644U057"/>
<comment type="caution">
    <text evidence="3">The sequence shown here is derived from an EMBL/GenBank/DDBJ whole genome shotgun (WGS) entry which is preliminary data.</text>
</comment>
<dbReference type="PRINTS" id="PR01438">
    <property type="entry name" value="UNVRSLSTRESS"/>
</dbReference>
<protein>
    <submittedName>
        <fullName evidence="3">TRAP-T-associated universal stress protein TeaD</fullName>
    </submittedName>
</protein>
<dbReference type="Gene3D" id="3.40.50.620">
    <property type="entry name" value="HUPs"/>
    <property type="match status" value="1"/>
</dbReference>
<organism evidence="3">
    <name type="scientific">bioreactor metagenome</name>
    <dbReference type="NCBI Taxonomy" id="1076179"/>
    <lineage>
        <taxon>unclassified sequences</taxon>
        <taxon>metagenomes</taxon>
        <taxon>ecological metagenomes</taxon>
    </lineage>
</organism>
<dbReference type="Pfam" id="PF00582">
    <property type="entry name" value="Usp"/>
    <property type="match status" value="1"/>
</dbReference>
<name>A0A644U057_9ZZZZ</name>
<evidence type="ECO:0000259" key="2">
    <source>
        <dbReference type="Pfam" id="PF00582"/>
    </source>
</evidence>
<dbReference type="InterPro" id="IPR006016">
    <property type="entry name" value="UspA"/>
</dbReference>
<dbReference type="EMBL" id="VSSQ01000067">
    <property type="protein sequence ID" value="MPL72613.1"/>
    <property type="molecule type" value="Genomic_DNA"/>
</dbReference>
<reference evidence="3" key="1">
    <citation type="submission" date="2019-08" db="EMBL/GenBank/DDBJ databases">
        <authorList>
            <person name="Kucharzyk K."/>
            <person name="Murdoch R.W."/>
            <person name="Higgins S."/>
            <person name="Loffler F."/>
        </authorList>
    </citation>
    <scope>NUCLEOTIDE SEQUENCE</scope>
</reference>
<dbReference type="PANTHER" id="PTHR46268">
    <property type="entry name" value="STRESS RESPONSE PROTEIN NHAX"/>
    <property type="match status" value="1"/>
</dbReference>
<dbReference type="PANTHER" id="PTHR46268:SF6">
    <property type="entry name" value="UNIVERSAL STRESS PROTEIN UP12"/>
    <property type="match status" value="1"/>
</dbReference>
<dbReference type="CDD" id="cd00293">
    <property type="entry name" value="USP-like"/>
    <property type="match status" value="1"/>
</dbReference>